<dbReference type="EMBL" id="CP017834">
    <property type="protein sequence ID" value="APJ02528.1"/>
    <property type="molecule type" value="Genomic_DNA"/>
</dbReference>
<evidence type="ECO:0000313" key="5">
    <source>
        <dbReference type="Proteomes" id="UP000184731"/>
    </source>
</evidence>
<dbReference type="InterPro" id="IPR050362">
    <property type="entry name" value="Cation-dep_OMT"/>
</dbReference>
<protein>
    <recommendedName>
        <fullName evidence="6">O-methyltransferase</fullName>
    </recommendedName>
</protein>
<keyword evidence="3" id="KW-0949">S-adenosyl-L-methionine</keyword>
<organism evidence="4 5">
    <name type="scientific">Silvanigrella aquatica</name>
    <dbReference type="NCBI Taxonomy" id="1915309"/>
    <lineage>
        <taxon>Bacteria</taxon>
        <taxon>Pseudomonadati</taxon>
        <taxon>Bdellovibrionota</taxon>
        <taxon>Oligoflexia</taxon>
        <taxon>Silvanigrellales</taxon>
        <taxon>Silvanigrellaceae</taxon>
        <taxon>Silvanigrella</taxon>
    </lineage>
</organism>
<dbReference type="Pfam" id="PF01596">
    <property type="entry name" value="Methyltransf_3"/>
    <property type="match status" value="1"/>
</dbReference>
<dbReference type="AlphaFoldDB" id="A0A1L4CX54"/>
<dbReference type="GO" id="GO:0008757">
    <property type="term" value="F:S-adenosylmethionine-dependent methyltransferase activity"/>
    <property type="evidence" value="ECO:0007669"/>
    <property type="project" value="TreeGrafter"/>
</dbReference>
<dbReference type="InterPro" id="IPR029063">
    <property type="entry name" value="SAM-dependent_MTases_sf"/>
</dbReference>
<keyword evidence="5" id="KW-1185">Reference proteome</keyword>
<accession>A0A1L4CX54</accession>
<evidence type="ECO:0000313" key="4">
    <source>
        <dbReference type="EMBL" id="APJ02528.1"/>
    </source>
</evidence>
<dbReference type="GO" id="GO:0032259">
    <property type="term" value="P:methylation"/>
    <property type="evidence" value="ECO:0007669"/>
    <property type="project" value="UniProtKB-KW"/>
</dbReference>
<evidence type="ECO:0000256" key="2">
    <source>
        <dbReference type="ARBA" id="ARBA00022679"/>
    </source>
</evidence>
<sequence>MIKQYVGPALENLKTIEKEGPFDAVFIDADKVSYPDYLTWAEKNLKIGGLIIGDNTFAWGNIHNTNIQDKELAQKVNALRDFNARIMRNPKFRATILPTGEGLTVGIKIA</sequence>
<evidence type="ECO:0000256" key="1">
    <source>
        <dbReference type="ARBA" id="ARBA00022603"/>
    </source>
</evidence>
<dbReference type="Proteomes" id="UP000184731">
    <property type="component" value="Chromosome"/>
</dbReference>
<evidence type="ECO:0000256" key="3">
    <source>
        <dbReference type="ARBA" id="ARBA00022691"/>
    </source>
</evidence>
<dbReference type="STRING" id="1915309.AXG55_00695"/>
<dbReference type="PANTHER" id="PTHR10509:SF14">
    <property type="entry name" value="CAFFEOYL-COA O-METHYLTRANSFERASE 3-RELATED"/>
    <property type="match status" value="1"/>
</dbReference>
<keyword evidence="2" id="KW-0808">Transferase</keyword>
<dbReference type="Gene3D" id="3.40.50.150">
    <property type="entry name" value="Vaccinia Virus protein VP39"/>
    <property type="match status" value="1"/>
</dbReference>
<reference evidence="4 5" key="1">
    <citation type="submission" date="2016-10" db="EMBL/GenBank/DDBJ databases">
        <title>Silvanigrella aquatica sp. nov., isolated from a freshwater lake located in the Black Forest, Germany, description of Silvanigrellaceae fam. nov., Silvanigrellales ord. nov., reclassification of the order Bdellovibrionales in the class Oligoflexia, reclassification of the families Bacteriovoracaceae and Halobacteriovoraceae in the new order Bacteriovoracales ord. nov., and reclassification of the family Pseudobacteriovoracaceae in the order Oligoflexiales.</title>
        <authorList>
            <person name="Hahn M.W."/>
            <person name="Schmidt J."/>
            <person name="Koll U."/>
            <person name="Rohde M."/>
            <person name="Verbag S."/>
            <person name="Pitt A."/>
            <person name="Nakai R."/>
            <person name="Naganuma T."/>
            <person name="Lang E."/>
        </authorList>
    </citation>
    <scope>NUCLEOTIDE SEQUENCE [LARGE SCALE GENOMIC DNA]</scope>
    <source>
        <strain evidence="4 5">MWH-Nonnen-W8red</strain>
    </source>
</reference>
<evidence type="ECO:0008006" key="6">
    <source>
        <dbReference type="Google" id="ProtNLM"/>
    </source>
</evidence>
<proteinExistence type="predicted"/>
<dbReference type="PANTHER" id="PTHR10509">
    <property type="entry name" value="O-METHYLTRANSFERASE-RELATED"/>
    <property type="match status" value="1"/>
</dbReference>
<dbReference type="InterPro" id="IPR002935">
    <property type="entry name" value="SAM_O-MeTrfase"/>
</dbReference>
<dbReference type="SUPFAM" id="SSF53335">
    <property type="entry name" value="S-adenosyl-L-methionine-dependent methyltransferases"/>
    <property type="match status" value="1"/>
</dbReference>
<dbReference type="PROSITE" id="PS51682">
    <property type="entry name" value="SAM_OMT_I"/>
    <property type="match status" value="1"/>
</dbReference>
<name>A0A1L4CX54_9BACT</name>
<keyword evidence="1" id="KW-0489">Methyltransferase</keyword>
<dbReference type="GO" id="GO:0008171">
    <property type="term" value="F:O-methyltransferase activity"/>
    <property type="evidence" value="ECO:0007669"/>
    <property type="project" value="InterPro"/>
</dbReference>
<dbReference type="KEGG" id="saqi:AXG55_00695"/>
<gene>
    <name evidence="4" type="ORF">AXG55_00695</name>
</gene>